<evidence type="ECO:0000256" key="7">
    <source>
        <dbReference type="ARBA" id="ARBA00022842"/>
    </source>
</evidence>
<dbReference type="InterPro" id="IPR051547">
    <property type="entry name" value="TDP2-like"/>
</dbReference>
<keyword evidence="10" id="KW-0269">Exonuclease</keyword>
<sequence length="238" mass="27775">MTEFTFVTYNIDSREYNFEERLTAFFQLVKNNPPDVIVIQEGSRLTYEKLLREMGLLGYKRHLLDIMQRRPTGEMIFSKFPMKTDYISFQRGNESRGLIMAKIDLWGKEVWICTAQFDSNVALRRFQIASFPSLLKSINSNENIIFGGDTRLFEYQKDQQLPPGWYDAWYEAGNNSSKYTVNSDYNLLAAPPNKDRPDQVWYRPSVDGAIECVDCKLYGENSEITISSHYGVWTKFKL</sequence>
<dbReference type="GO" id="GO:0004519">
    <property type="term" value="F:endonuclease activity"/>
    <property type="evidence" value="ECO:0007669"/>
    <property type="project" value="UniProtKB-KW"/>
</dbReference>
<keyword evidence="6" id="KW-0378">Hydrolase</keyword>
<organism evidence="10">
    <name type="scientific">Pithovirus LCDPAC01</name>
    <dbReference type="NCBI Taxonomy" id="2506600"/>
    <lineage>
        <taxon>Viruses</taxon>
        <taxon>Pithoviruses</taxon>
    </lineage>
</organism>
<accession>A0A481YP90</accession>
<dbReference type="SUPFAM" id="SSF56219">
    <property type="entry name" value="DNase I-like"/>
    <property type="match status" value="1"/>
</dbReference>
<keyword evidence="4" id="KW-0479">Metal-binding</keyword>
<comment type="cofactor">
    <cofactor evidence="1">
        <name>Mn(2+)</name>
        <dbReference type="ChEBI" id="CHEBI:29035"/>
    </cofactor>
</comment>
<keyword evidence="3" id="KW-0540">Nuclease</keyword>
<reference evidence="10" key="1">
    <citation type="journal article" date="2019" name="MBio">
        <title>Virus Genomes from Deep Sea Sediments Expand the Ocean Megavirome and Support Independent Origins of Viral Gigantism.</title>
        <authorList>
            <person name="Backstrom D."/>
            <person name="Yutin N."/>
            <person name="Jorgensen S.L."/>
            <person name="Dharamshi J."/>
            <person name="Homa F."/>
            <person name="Zaremba-Niedwiedzka K."/>
            <person name="Spang A."/>
            <person name="Wolf Y.I."/>
            <person name="Koonin E.V."/>
            <person name="Ettema T.J."/>
        </authorList>
    </citation>
    <scope>NUCLEOTIDE SEQUENCE</scope>
</reference>
<gene>
    <name evidence="10" type="ORF">LCDPAC01_02350</name>
</gene>
<proteinExistence type="predicted"/>
<keyword evidence="10" id="KW-0255">Endonuclease</keyword>
<dbReference type="PANTHER" id="PTHR15822:SF4">
    <property type="entry name" value="TYROSYL-DNA PHOSPHODIESTERASE 2"/>
    <property type="match status" value="1"/>
</dbReference>
<evidence type="ECO:0000256" key="1">
    <source>
        <dbReference type="ARBA" id="ARBA00001936"/>
    </source>
</evidence>
<dbReference type="EMBL" id="MK500293">
    <property type="protein sequence ID" value="QBK84754.1"/>
    <property type="molecule type" value="Genomic_DNA"/>
</dbReference>
<evidence type="ECO:0000256" key="4">
    <source>
        <dbReference type="ARBA" id="ARBA00022723"/>
    </source>
</evidence>
<evidence type="ECO:0000256" key="6">
    <source>
        <dbReference type="ARBA" id="ARBA00022801"/>
    </source>
</evidence>
<evidence type="ECO:0000259" key="9">
    <source>
        <dbReference type="Pfam" id="PF03372"/>
    </source>
</evidence>
<dbReference type="GO" id="GO:0004527">
    <property type="term" value="F:exonuclease activity"/>
    <property type="evidence" value="ECO:0007669"/>
    <property type="project" value="UniProtKB-KW"/>
</dbReference>
<evidence type="ECO:0000256" key="8">
    <source>
        <dbReference type="ARBA" id="ARBA00023204"/>
    </source>
</evidence>
<evidence type="ECO:0000256" key="5">
    <source>
        <dbReference type="ARBA" id="ARBA00022763"/>
    </source>
</evidence>
<feature type="domain" description="Endonuclease/exonuclease/phosphatase" evidence="9">
    <location>
        <begin position="7"/>
        <end position="149"/>
    </location>
</feature>
<dbReference type="InterPro" id="IPR036691">
    <property type="entry name" value="Endo/exonu/phosph_ase_sf"/>
</dbReference>
<name>A0A481YP90_9VIRU</name>
<dbReference type="Gene3D" id="3.60.10.10">
    <property type="entry name" value="Endonuclease/exonuclease/phosphatase"/>
    <property type="match status" value="1"/>
</dbReference>
<evidence type="ECO:0000256" key="2">
    <source>
        <dbReference type="ARBA" id="ARBA00001946"/>
    </source>
</evidence>
<evidence type="ECO:0000313" key="10">
    <source>
        <dbReference type="EMBL" id="QBK84754.1"/>
    </source>
</evidence>
<comment type="cofactor">
    <cofactor evidence="2">
        <name>Mg(2+)</name>
        <dbReference type="ChEBI" id="CHEBI:18420"/>
    </cofactor>
</comment>
<dbReference type="InterPro" id="IPR005135">
    <property type="entry name" value="Endo/exonuclease/phosphatase"/>
</dbReference>
<dbReference type="GO" id="GO:0006281">
    <property type="term" value="P:DNA repair"/>
    <property type="evidence" value="ECO:0007669"/>
    <property type="project" value="UniProtKB-KW"/>
</dbReference>
<keyword evidence="7" id="KW-0460">Magnesium</keyword>
<dbReference type="Pfam" id="PF03372">
    <property type="entry name" value="Exo_endo_phos"/>
    <property type="match status" value="1"/>
</dbReference>
<dbReference type="GO" id="GO:0046872">
    <property type="term" value="F:metal ion binding"/>
    <property type="evidence" value="ECO:0007669"/>
    <property type="project" value="UniProtKB-KW"/>
</dbReference>
<protein>
    <submittedName>
        <fullName evidence="10">Endonuclease/exonuclease/phosphatase family protein</fullName>
    </submittedName>
</protein>
<keyword evidence="8" id="KW-0234">DNA repair</keyword>
<keyword evidence="5" id="KW-0227">DNA damage</keyword>
<dbReference type="PANTHER" id="PTHR15822">
    <property type="entry name" value="TRAF AND TNF RECEPTOR-ASSOCIATED PROTEIN"/>
    <property type="match status" value="1"/>
</dbReference>
<evidence type="ECO:0000256" key="3">
    <source>
        <dbReference type="ARBA" id="ARBA00022722"/>
    </source>
</evidence>